<evidence type="ECO:0000256" key="9">
    <source>
        <dbReference type="ARBA" id="ARBA00042745"/>
    </source>
</evidence>
<organism evidence="15">
    <name type="scientific">Desulfobacca acetoxidans</name>
    <dbReference type="NCBI Taxonomy" id="60893"/>
    <lineage>
        <taxon>Bacteria</taxon>
        <taxon>Pseudomonadati</taxon>
        <taxon>Thermodesulfobacteriota</taxon>
        <taxon>Desulfobaccia</taxon>
        <taxon>Desulfobaccales</taxon>
        <taxon>Desulfobaccaceae</taxon>
        <taxon>Desulfobacca</taxon>
    </lineage>
</organism>
<evidence type="ECO:0000256" key="6">
    <source>
        <dbReference type="ARBA" id="ARBA00038861"/>
    </source>
</evidence>
<gene>
    <name evidence="11" type="primary">rlmE</name>
    <name evidence="11" type="synonym">ftsJ</name>
    <name evidence="11" type="synonym">rrmJ</name>
    <name evidence="15" type="ORF">ENW48_09000</name>
</gene>
<dbReference type="Pfam" id="PF01728">
    <property type="entry name" value="FtsJ"/>
    <property type="match status" value="1"/>
</dbReference>
<keyword evidence="11" id="KW-0963">Cytoplasm</keyword>
<keyword evidence="3 11" id="KW-0808">Transferase</keyword>
<dbReference type="EMBL" id="DTKJ01000059">
    <property type="protein sequence ID" value="HGZ12343.1"/>
    <property type="molecule type" value="Genomic_DNA"/>
</dbReference>
<evidence type="ECO:0000259" key="14">
    <source>
        <dbReference type="Pfam" id="PF01728"/>
    </source>
</evidence>
<dbReference type="PIRSF" id="PIRSF005461">
    <property type="entry name" value="23S_rRNA_mtase"/>
    <property type="match status" value="1"/>
</dbReference>
<dbReference type="EC" id="2.1.1.166" evidence="6 11"/>
<protein>
    <recommendedName>
        <fullName evidence="7 11">Ribosomal RNA large subunit methyltransferase E</fullName>
        <ecNumber evidence="6 11">2.1.1.166</ecNumber>
    </recommendedName>
    <alternativeName>
        <fullName evidence="9 11">23S rRNA Um2552 methyltransferase</fullName>
    </alternativeName>
    <alternativeName>
        <fullName evidence="8 11">rRNA (uridine-2'-O-)-methyltransferase</fullName>
    </alternativeName>
</protein>
<dbReference type="InterPro" id="IPR050082">
    <property type="entry name" value="RNA_methyltr_RlmE"/>
</dbReference>
<feature type="binding site" evidence="11">
    <location>
        <position position="71"/>
    </location>
    <ligand>
        <name>S-adenosyl-L-methionine</name>
        <dbReference type="ChEBI" id="CHEBI:59789"/>
    </ligand>
</feature>
<feature type="active site" description="Proton acceptor" evidence="11 12">
    <location>
        <position position="151"/>
    </location>
</feature>
<name>A0A7C5ERX2_9BACT</name>
<feature type="domain" description="Ribosomal RNA methyltransferase FtsJ" evidence="14">
    <location>
        <begin position="19"/>
        <end position="193"/>
    </location>
</feature>
<comment type="subcellular location">
    <subcellularLocation>
        <location evidence="11">Cytoplasm</location>
    </subcellularLocation>
</comment>
<accession>A0A7C5ERX2</accession>
<dbReference type="HAMAP" id="MF_01547">
    <property type="entry name" value="RNA_methyltr_E"/>
    <property type="match status" value="1"/>
</dbReference>
<reference evidence="15" key="1">
    <citation type="journal article" date="2020" name="mSystems">
        <title>Genome- and Community-Level Interaction Insights into Carbon Utilization and Element Cycling Functions of Hydrothermarchaeota in Hydrothermal Sediment.</title>
        <authorList>
            <person name="Zhou Z."/>
            <person name="Liu Y."/>
            <person name="Xu W."/>
            <person name="Pan J."/>
            <person name="Luo Z.H."/>
            <person name="Li M."/>
        </authorList>
    </citation>
    <scope>NUCLEOTIDE SEQUENCE [LARGE SCALE GENOMIC DNA]</scope>
    <source>
        <strain evidence="15">SpSt-853</strain>
    </source>
</reference>
<comment type="function">
    <text evidence="5 11">Specifically methylates the uridine in position 2552 of 23S rRNA at the 2'-O position of the ribose in the fully assembled 50S ribosomal subunit.</text>
</comment>
<dbReference type="InterPro" id="IPR002877">
    <property type="entry name" value="RNA_MeTrfase_FtsJ_dom"/>
</dbReference>
<dbReference type="InterPro" id="IPR015507">
    <property type="entry name" value="rRNA-MeTfrase_E"/>
</dbReference>
<comment type="caution">
    <text evidence="15">The sequence shown here is derived from an EMBL/GenBank/DDBJ whole genome shotgun (WGS) entry which is preliminary data.</text>
</comment>
<feature type="binding site" evidence="11">
    <location>
        <position position="89"/>
    </location>
    <ligand>
        <name>S-adenosyl-L-methionine</name>
        <dbReference type="ChEBI" id="CHEBI:59789"/>
    </ligand>
</feature>
<comment type="similarity">
    <text evidence="11">Belongs to the class I-like SAM-binding methyltransferase superfamily. RNA methyltransferase RlmE family.</text>
</comment>
<feature type="region of interest" description="Disordered" evidence="13">
    <location>
        <begin position="192"/>
        <end position="212"/>
    </location>
</feature>
<keyword evidence="1 11" id="KW-0698">rRNA processing</keyword>
<evidence type="ECO:0000256" key="1">
    <source>
        <dbReference type="ARBA" id="ARBA00022552"/>
    </source>
</evidence>
<dbReference type="PANTHER" id="PTHR10920">
    <property type="entry name" value="RIBOSOMAL RNA METHYLTRANSFERASE"/>
    <property type="match status" value="1"/>
</dbReference>
<evidence type="ECO:0000256" key="3">
    <source>
        <dbReference type="ARBA" id="ARBA00022679"/>
    </source>
</evidence>
<dbReference type="PANTHER" id="PTHR10920:SF18">
    <property type="entry name" value="RRNA METHYLTRANSFERASE 2, MITOCHONDRIAL"/>
    <property type="match status" value="1"/>
</dbReference>
<evidence type="ECO:0000256" key="11">
    <source>
        <dbReference type="HAMAP-Rule" id="MF_01547"/>
    </source>
</evidence>
<evidence type="ECO:0000256" key="7">
    <source>
        <dbReference type="ARBA" id="ARBA00041129"/>
    </source>
</evidence>
<evidence type="ECO:0000256" key="5">
    <source>
        <dbReference type="ARBA" id="ARBA00037569"/>
    </source>
</evidence>
<dbReference type="Gene3D" id="3.40.50.150">
    <property type="entry name" value="Vaccinia Virus protein VP39"/>
    <property type="match status" value="1"/>
</dbReference>
<feature type="binding site" evidence="11">
    <location>
        <position position="111"/>
    </location>
    <ligand>
        <name>S-adenosyl-L-methionine</name>
        <dbReference type="ChEBI" id="CHEBI:59789"/>
    </ligand>
</feature>
<evidence type="ECO:0000313" key="15">
    <source>
        <dbReference type="EMBL" id="HGZ12343.1"/>
    </source>
</evidence>
<evidence type="ECO:0000256" key="10">
    <source>
        <dbReference type="ARBA" id="ARBA00048970"/>
    </source>
</evidence>
<evidence type="ECO:0000256" key="2">
    <source>
        <dbReference type="ARBA" id="ARBA00022603"/>
    </source>
</evidence>
<comment type="catalytic activity">
    <reaction evidence="10 11">
        <text>uridine(2552) in 23S rRNA + S-adenosyl-L-methionine = 2'-O-methyluridine(2552) in 23S rRNA + S-adenosyl-L-homocysteine + H(+)</text>
        <dbReference type="Rhea" id="RHEA:42720"/>
        <dbReference type="Rhea" id="RHEA-COMP:10202"/>
        <dbReference type="Rhea" id="RHEA-COMP:10203"/>
        <dbReference type="ChEBI" id="CHEBI:15378"/>
        <dbReference type="ChEBI" id="CHEBI:57856"/>
        <dbReference type="ChEBI" id="CHEBI:59789"/>
        <dbReference type="ChEBI" id="CHEBI:65315"/>
        <dbReference type="ChEBI" id="CHEBI:74478"/>
        <dbReference type="EC" id="2.1.1.166"/>
    </reaction>
</comment>
<keyword evidence="2 11" id="KW-0489">Methyltransferase</keyword>
<evidence type="ECO:0000256" key="13">
    <source>
        <dbReference type="SAM" id="MobiDB-lite"/>
    </source>
</evidence>
<feature type="binding site" evidence="11">
    <location>
        <position position="53"/>
    </location>
    <ligand>
        <name>S-adenosyl-L-methionine</name>
        <dbReference type="ChEBI" id="CHEBI:59789"/>
    </ligand>
</feature>
<proteinExistence type="inferred from homology"/>
<dbReference type="InterPro" id="IPR029063">
    <property type="entry name" value="SAM-dependent_MTases_sf"/>
</dbReference>
<dbReference type="AlphaFoldDB" id="A0A7C5ERX2"/>
<sequence length="212" mass="23793">MPRPGVPDYYRLKAKAKGYVSRAVFKLQAVDEKYHLFRPGQRVLDLGCSPGSWMQYIGPKVGKEGLVVGVDLKPPEIELSHPLYFLPGDVRSLDFGLLKLISPYFDVIVSDMAPKTTGIREVDQQRSLELAEQAFIYARELLAPGGHFLVKIFEGPETEAFARKLEEMFTQVHRVKPAGSRPASPEIYLLGWKKRTGPGPGKRRRPPGHLEP</sequence>
<dbReference type="SUPFAM" id="SSF53335">
    <property type="entry name" value="S-adenosyl-L-methionine-dependent methyltransferases"/>
    <property type="match status" value="1"/>
</dbReference>
<keyword evidence="4 11" id="KW-0949">S-adenosyl-L-methionine</keyword>
<evidence type="ECO:0000256" key="8">
    <source>
        <dbReference type="ARBA" id="ARBA00041995"/>
    </source>
</evidence>
<feature type="binding site" evidence="11">
    <location>
        <position position="51"/>
    </location>
    <ligand>
        <name>S-adenosyl-L-methionine</name>
        <dbReference type="ChEBI" id="CHEBI:59789"/>
    </ligand>
</feature>
<dbReference type="GO" id="GO:0008650">
    <property type="term" value="F:rRNA (uridine-2'-O-)-methyltransferase activity"/>
    <property type="evidence" value="ECO:0007669"/>
    <property type="project" value="UniProtKB-UniRule"/>
</dbReference>
<dbReference type="GO" id="GO:0005737">
    <property type="term" value="C:cytoplasm"/>
    <property type="evidence" value="ECO:0007669"/>
    <property type="project" value="UniProtKB-SubCell"/>
</dbReference>
<evidence type="ECO:0000256" key="4">
    <source>
        <dbReference type="ARBA" id="ARBA00022691"/>
    </source>
</evidence>
<evidence type="ECO:0000256" key="12">
    <source>
        <dbReference type="PIRSR" id="PIRSR005461-1"/>
    </source>
</evidence>